<name>A0ABQ9JWJ1_9CUCU</name>
<organism evidence="2 3">
    <name type="scientific">Molorchus minor</name>
    <dbReference type="NCBI Taxonomy" id="1323400"/>
    <lineage>
        <taxon>Eukaryota</taxon>
        <taxon>Metazoa</taxon>
        <taxon>Ecdysozoa</taxon>
        <taxon>Arthropoda</taxon>
        <taxon>Hexapoda</taxon>
        <taxon>Insecta</taxon>
        <taxon>Pterygota</taxon>
        <taxon>Neoptera</taxon>
        <taxon>Endopterygota</taxon>
        <taxon>Coleoptera</taxon>
        <taxon>Polyphaga</taxon>
        <taxon>Cucujiformia</taxon>
        <taxon>Chrysomeloidea</taxon>
        <taxon>Cerambycidae</taxon>
        <taxon>Lamiinae</taxon>
        <taxon>Monochamini</taxon>
        <taxon>Molorchus</taxon>
    </lineage>
</organism>
<dbReference type="Gene3D" id="3.50.30.10">
    <property type="entry name" value="Phosphohistidine domain"/>
    <property type="match status" value="1"/>
</dbReference>
<protein>
    <recommendedName>
        <fullName evidence="1">PEP-utilising enzyme mobile domain-containing protein</fullName>
    </recommendedName>
</protein>
<dbReference type="Proteomes" id="UP001162164">
    <property type="component" value="Unassembled WGS sequence"/>
</dbReference>
<comment type="caution">
    <text evidence="2">The sequence shown here is derived from an EMBL/GenBank/DDBJ whole genome shotgun (WGS) entry which is preliminary data.</text>
</comment>
<dbReference type="InterPro" id="IPR036637">
    <property type="entry name" value="Phosphohistidine_dom_sf"/>
</dbReference>
<gene>
    <name evidence="2" type="ORF">NQ317_013498</name>
</gene>
<dbReference type="InterPro" id="IPR008279">
    <property type="entry name" value="PEP-util_enz_mobile_dom"/>
</dbReference>
<evidence type="ECO:0000313" key="3">
    <source>
        <dbReference type="Proteomes" id="UP001162164"/>
    </source>
</evidence>
<dbReference type="InterPro" id="IPR051549">
    <property type="entry name" value="PEP_Utilizing_Enz"/>
</dbReference>
<dbReference type="EMBL" id="JAPWTJ010000139">
    <property type="protein sequence ID" value="KAJ8982196.1"/>
    <property type="molecule type" value="Genomic_DNA"/>
</dbReference>
<evidence type="ECO:0000313" key="2">
    <source>
        <dbReference type="EMBL" id="KAJ8982196.1"/>
    </source>
</evidence>
<proteinExistence type="predicted"/>
<dbReference type="PANTHER" id="PTHR43615">
    <property type="entry name" value="PHOSPHOENOLPYRUVATE SYNTHASE-RELATED"/>
    <property type="match status" value="1"/>
</dbReference>
<accession>A0ABQ9JWJ1</accession>
<dbReference type="SUPFAM" id="SSF52009">
    <property type="entry name" value="Phosphohistidine domain"/>
    <property type="match status" value="1"/>
</dbReference>
<reference evidence="2" key="1">
    <citation type="journal article" date="2023" name="Insect Mol. Biol.">
        <title>Genome sequencing provides insights into the evolution of gene families encoding plant cell wall-degrading enzymes in longhorned beetles.</title>
        <authorList>
            <person name="Shin N.R."/>
            <person name="Okamura Y."/>
            <person name="Kirsch R."/>
            <person name="Pauchet Y."/>
        </authorList>
    </citation>
    <scope>NUCLEOTIDE SEQUENCE</scope>
    <source>
        <strain evidence="2">MMC_N1</strain>
    </source>
</reference>
<dbReference type="Pfam" id="PF00391">
    <property type="entry name" value="PEP-utilizers"/>
    <property type="match status" value="1"/>
</dbReference>
<feature type="domain" description="PEP-utilising enzyme mobile" evidence="1">
    <location>
        <begin position="85"/>
        <end position="141"/>
    </location>
</feature>
<keyword evidence="3" id="KW-1185">Reference proteome</keyword>
<evidence type="ECO:0000259" key="1">
    <source>
        <dbReference type="Pfam" id="PF00391"/>
    </source>
</evidence>
<sequence length="146" mass="16036">MEKSNLVENKVPEAHKVFEEFLEKHGHRSLGEGNAKAKALSEVFPKGRSNRCRFYAKKCSGTPVCTGSVKGRACVINNLDEIDQLQEGDILITYSTDIGWSPYFPMLSGIVTELGGLISHGAVVAREYGLPCIVGVKNATKFFSNW</sequence>
<dbReference type="PANTHER" id="PTHR43615:SF1">
    <property type="entry name" value="PPDK_N DOMAIN-CONTAINING PROTEIN"/>
    <property type="match status" value="1"/>
</dbReference>